<keyword evidence="10" id="KW-1185">Reference proteome</keyword>
<evidence type="ECO:0000256" key="4">
    <source>
        <dbReference type="ARBA" id="ARBA00022801"/>
    </source>
</evidence>
<feature type="compositionally biased region" description="Basic and acidic residues" evidence="7">
    <location>
        <begin position="162"/>
        <end position="185"/>
    </location>
</feature>
<evidence type="ECO:0000313" key="9">
    <source>
        <dbReference type="EMBL" id="KAG0726297.1"/>
    </source>
</evidence>
<dbReference type="EMBL" id="JACEEZ010004642">
    <property type="protein sequence ID" value="KAG0726297.1"/>
    <property type="molecule type" value="Genomic_DNA"/>
</dbReference>
<sequence>MALGGVLPLHSKRNGSWALRRIFRSREKVLIFLVGLTFLFICIGPIFFLPELRGGLSTRVDHVYKVYKQMQKAGPELILPPPPPQSGEEQGGAIRKHEGVFHNAVDHNDIHLADDKQRLLDKINNDEEMRHLRVIEKPVVLTLSSSSTAKVIAAQVDENVRMEGDGAGAGKDKQGPGAEETKDRLPVVQGGEDPDPVARQRRDKVKEMVLHAWRGYKTYAWGKNELRPVSKRGHTAGIFGRQDMGATIVDALDTLYIMGLTDEFNEGRAWVQFHLDFNQLLVSS</sequence>
<dbReference type="Gene3D" id="1.50.10.10">
    <property type="match status" value="1"/>
</dbReference>
<keyword evidence="6" id="KW-0326">Glycosidase</keyword>
<evidence type="ECO:0000313" key="10">
    <source>
        <dbReference type="Proteomes" id="UP000770661"/>
    </source>
</evidence>
<dbReference type="AlphaFoldDB" id="A0A8J4YFE5"/>
<dbReference type="GO" id="GO:0005783">
    <property type="term" value="C:endoplasmic reticulum"/>
    <property type="evidence" value="ECO:0007669"/>
    <property type="project" value="TreeGrafter"/>
</dbReference>
<dbReference type="PANTHER" id="PTHR11742">
    <property type="entry name" value="MANNOSYL-OLIGOSACCHARIDE ALPHA-1,2-MANNOSIDASE-RELATED"/>
    <property type="match status" value="1"/>
</dbReference>
<reference evidence="9" key="1">
    <citation type="submission" date="2020-07" db="EMBL/GenBank/DDBJ databases">
        <title>The High-quality genome of the commercially important snow crab, Chionoecetes opilio.</title>
        <authorList>
            <person name="Jeong J.-H."/>
            <person name="Ryu S."/>
        </authorList>
    </citation>
    <scope>NUCLEOTIDE SEQUENCE</scope>
    <source>
        <strain evidence="9">MADBK_172401_WGS</strain>
        <tissue evidence="9">Digestive gland</tissue>
    </source>
</reference>
<keyword evidence="8" id="KW-0812">Transmembrane</keyword>
<dbReference type="GO" id="GO:0005509">
    <property type="term" value="F:calcium ion binding"/>
    <property type="evidence" value="ECO:0007669"/>
    <property type="project" value="InterPro"/>
</dbReference>
<comment type="pathway">
    <text evidence="2">Protein modification; protein glycosylation.</text>
</comment>
<dbReference type="InterPro" id="IPR036026">
    <property type="entry name" value="Seven-hairpin_glycosidases"/>
</dbReference>
<dbReference type="InterPro" id="IPR001382">
    <property type="entry name" value="Glyco_hydro_47"/>
</dbReference>
<evidence type="ECO:0000256" key="7">
    <source>
        <dbReference type="SAM" id="MobiDB-lite"/>
    </source>
</evidence>
<evidence type="ECO:0000256" key="6">
    <source>
        <dbReference type="RuleBase" id="RU361193"/>
    </source>
</evidence>
<dbReference type="OrthoDB" id="8118055at2759"/>
<evidence type="ECO:0000256" key="2">
    <source>
        <dbReference type="ARBA" id="ARBA00004922"/>
    </source>
</evidence>
<dbReference type="PANTHER" id="PTHR11742:SF6">
    <property type="entry name" value="MANNOSYL-OLIGOSACCHARIDE ALPHA-1,2-MANNOSIDASE IA-RELATED"/>
    <property type="match status" value="1"/>
</dbReference>
<keyword evidence="8" id="KW-0472">Membrane</keyword>
<dbReference type="Pfam" id="PF01532">
    <property type="entry name" value="Glyco_hydro_47"/>
    <property type="match status" value="1"/>
</dbReference>
<proteinExistence type="inferred from homology"/>
<keyword evidence="4 6" id="KW-0378">Hydrolase</keyword>
<evidence type="ECO:0000256" key="8">
    <source>
        <dbReference type="SAM" id="Phobius"/>
    </source>
</evidence>
<dbReference type="GO" id="GO:0000139">
    <property type="term" value="C:Golgi membrane"/>
    <property type="evidence" value="ECO:0007669"/>
    <property type="project" value="TreeGrafter"/>
</dbReference>
<evidence type="ECO:0000256" key="5">
    <source>
        <dbReference type="ARBA" id="ARBA00023157"/>
    </source>
</evidence>
<keyword evidence="5" id="KW-1015">Disulfide bond</keyword>
<dbReference type="Proteomes" id="UP000770661">
    <property type="component" value="Unassembled WGS sequence"/>
</dbReference>
<keyword evidence="8" id="KW-1133">Transmembrane helix</keyword>
<dbReference type="GO" id="GO:0004571">
    <property type="term" value="F:mannosyl-oligosaccharide 1,2-alpha-mannosidase activity"/>
    <property type="evidence" value="ECO:0007669"/>
    <property type="project" value="InterPro"/>
</dbReference>
<comment type="caution">
    <text evidence="9">The sequence shown here is derived from an EMBL/GenBank/DDBJ whole genome shotgun (WGS) entry which is preliminary data.</text>
</comment>
<name>A0A8J4YFE5_CHIOP</name>
<organism evidence="9 10">
    <name type="scientific">Chionoecetes opilio</name>
    <name type="common">Atlantic snow crab</name>
    <name type="synonym">Cancer opilio</name>
    <dbReference type="NCBI Taxonomy" id="41210"/>
    <lineage>
        <taxon>Eukaryota</taxon>
        <taxon>Metazoa</taxon>
        <taxon>Ecdysozoa</taxon>
        <taxon>Arthropoda</taxon>
        <taxon>Crustacea</taxon>
        <taxon>Multicrustacea</taxon>
        <taxon>Malacostraca</taxon>
        <taxon>Eumalacostraca</taxon>
        <taxon>Eucarida</taxon>
        <taxon>Decapoda</taxon>
        <taxon>Pleocyemata</taxon>
        <taxon>Brachyura</taxon>
        <taxon>Eubrachyura</taxon>
        <taxon>Majoidea</taxon>
        <taxon>Majidae</taxon>
        <taxon>Chionoecetes</taxon>
    </lineage>
</organism>
<comment type="similarity">
    <text evidence="3 6">Belongs to the glycosyl hydrolase 47 family.</text>
</comment>
<dbReference type="EC" id="3.2.1.-" evidence="6"/>
<evidence type="ECO:0000256" key="3">
    <source>
        <dbReference type="ARBA" id="ARBA00007658"/>
    </source>
</evidence>
<dbReference type="GO" id="GO:0005975">
    <property type="term" value="P:carbohydrate metabolic process"/>
    <property type="evidence" value="ECO:0007669"/>
    <property type="project" value="InterPro"/>
</dbReference>
<dbReference type="SUPFAM" id="SSF48225">
    <property type="entry name" value="Seven-hairpin glycosidases"/>
    <property type="match status" value="1"/>
</dbReference>
<gene>
    <name evidence="9" type="ORF">GWK47_036891</name>
</gene>
<comment type="cofactor">
    <cofactor evidence="1">
        <name>Ca(2+)</name>
        <dbReference type="ChEBI" id="CHEBI:29108"/>
    </cofactor>
</comment>
<dbReference type="PRINTS" id="PR00747">
    <property type="entry name" value="GLYHDRLASE47"/>
</dbReference>
<feature type="region of interest" description="Disordered" evidence="7">
    <location>
        <begin position="162"/>
        <end position="197"/>
    </location>
</feature>
<dbReference type="InterPro" id="IPR050749">
    <property type="entry name" value="Glycosyl_Hydrolase_47"/>
</dbReference>
<dbReference type="InterPro" id="IPR012341">
    <property type="entry name" value="6hp_glycosidase-like_sf"/>
</dbReference>
<protein>
    <recommendedName>
        <fullName evidence="6">alpha-1,2-Mannosidase</fullName>
        <ecNumber evidence="6">3.2.1.-</ecNumber>
    </recommendedName>
</protein>
<evidence type="ECO:0000256" key="1">
    <source>
        <dbReference type="ARBA" id="ARBA00001913"/>
    </source>
</evidence>
<feature type="transmembrane region" description="Helical" evidence="8">
    <location>
        <begin position="29"/>
        <end position="49"/>
    </location>
</feature>
<accession>A0A8J4YFE5</accession>